<comment type="caution">
    <text evidence="1">The sequence shown here is derived from an EMBL/GenBank/DDBJ whole genome shotgun (WGS) entry which is preliminary data.</text>
</comment>
<evidence type="ECO:0000313" key="1">
    <source>
        <dbReference type="EMBL" id="MCU6744467.1"/>
    </source>
</evidence>
<dbReference type="RefSeq" id="WP_262574536.1">
    <property type="nucleotide sequence ID" value="NZ_JAOQKJ010000006.1"/>
</dbReference>
<dbReference type="EMBL" id="JAOQKJ010000006">
    <property type="protein sequence ID" value="MCU6744467.1"/>
    <property type="molecule type" value="Genomic_DNA"/>
</dbReference>
<accession>A0ABT2T2H2</accession>
<reference evidence="1 2" key="1">
    <citation type="journal article" date="2021" name="ISME Commun">
        <title>Automated analysis of genomic sequences facilitates high-throughput and comprehensive description of bacteria.</title>
        <authorList>
            <person name="Hitch T.C.A."/>
        </authorList>
    </citation>
    <scope>NUCLEOTIDE SEQUENCE [LARGE SCALE GENOMIC DNA]</scope>
    <source>
        <strain evidence="1 2">Sanger_18</strain>
    </source>
</reference>
<dbReference type="Proteomes" id="UP001652432">
    <property type="component" value="Unassembled WGS sequence"/>
</dbReference>
<keyword evidence="2" id="KW-1185">Reference proteome</keyword>
<organism evidence="1 2">
    <name type="scientific">Suilimivivens aceti</name>
    <dbReference type="NCBI Taxonomy" id="2981774"/>
    <lineage>
        <taxon>Bacteria</taxon>
        <taxon>Bacillati</taxon>
        <taxon>Bacillota</taxon>
        <taxon>Clostridia</taxon>
        <taxon>Lachnospirales</taxon>
        <taxon>Lachnospiraceae</taxon>
        <taxon>Suilimivivens</taxon>
    </lineage>
</organism>
<name>A0ABT2T2H2_9FIRM</name>
<gene>
    <name evidence="1" type="ORF">OCV77_08160</name>
</gene>
<sequence length="72" mass="8058">MERRISLLQDSRKAILFFVCAEGKRAASRAAIAEGKRAAAEAAVYIEEFDYWKSSLMNMMQPEKEGSAGSQR</sequence>
<proteinExistence type="predicted"/>
<evidence type="ECO:0000313" key="2">
    <source>
        <dbReference type="Proteomes" id="UP001652432"/>
    </source>
</evidence>
<protein>
    <submittedName>
        <fullName evidence="1">Uncharacterized protein</fullName>
    </submittedName>
</protein>